<dbReference type="InterPro" id="IPR032675">
    <property type="entry name" value="LRR_dom_sf"/>
</dbReference>
<feature type="region of interest" description="Disordered" evidence="16">
    <location>
        <begin position="610"/>
        <end position="645"/>
    </location>
</feature>
<evidence type="ECO:0000256" key="12">
    <source>
        <dbReference type="ARBA" id="ARBA00023170"/>
    </source>
</evidence>
<evidence type="ECO:0000256" key="7">
    <source>
        <dbReference type="ARBA" id="ARBA00022729"/>
    </source>
</evidence>
<evidence type="ECO:0000256" key="9">
    <source>
        <dbReference type="ARBA" id="ARBA00022741"/>
    </source>
</evidence>
<keyword evidence="11 17" id="KW-0472">Membrane</keyword>
<evidence type="ECO:0000256" key="2">
    <source>
        <dbReference type="ARBA" id="ARBA00012513"/>
    </source>
</evidence>
<feature type="compositionally biased region" description="Low complexity" evidence="16">
    <location>
        <begin position="610"/>
        <end position="622"/>
    </location>
</feature>
<dbReference type="Pfam" id="PF00560">
    <property type="entry name" value="LRR_1"/>
    <property type="match status" value="2"/>
</dbReference>
<name>A0AAV1SJA8_9ROSI</name>
<dbReference type="Pfam" id="PF11721">
    <property type="entry name" value="Malectin"/>
    <property type="match status" value="1"/>
</dbReference>
<dbReference type="InterPro" id="IPR001611">
    <property type="entry name" value="Leu-rich_rpt"/>
</dbReference>
<evidence type="ECO:0000313" key="20">
    <source>
        <dbReference type="Proteomes" id="UP001314170"/>
    </source>
</evidence>
<keyword evidence="3" id="KW-0723">Serine/threonine-protein kinase</keyword>
<dbReference type="GO" id="GO:0005524">
    <property type="term" value="F:ATP binding"/>
    <property type="evidence" value="ECO:0007669"/>
    <property type="project" value="UniProtKB-KW"/>
</dbReference>
<dbReference type="AlphaFoldDB" id="A0AAV1SJA8"/>
<evidence type="ECO:0000313" key="19">
    <source>
        <dbReference type="EMBL" id="CAK7350348.1"/>
    </source>
</evidence>
<dbReference type="Gene3D" id="2.60.120.430">
    <property type="entry name" value="Galactose-binding lectin"/>
    <property type="match status" value="1"/>
</dbReference>
<protein>
    <recommendedName>
        <fullName evidence="2">non-specific serine/threonine protein kinase</fullName>
        <ecNumber evidence="2">2.7.11.1</ecNumber>
    </recommendedName>
</protein>
<dbReference type="PANTHER" id="PTHR48006:SF66">
    <property type="entry name" value="PROTEIN KINASE DOMAIN-CONTAINING PROTEIN"/>
    <property type="match status" value="1"/>
</dbReference>
<evidence type="ECO:0000256" key="3">
    <source>
        <dbReference type="ARBA" id="ARBA00022527"/>
    </source>
</evidence>
<dbReference type="GO" id="GO:0004674">
    <property type="term" value="F:protein serine/threonine kinase activity"/>
    <property type="evidence" value="ECO:0007669"/>
    <property type="project" value="UniProtKB-KW"/>
</dbReference>
<keyword evidence="17" id="KW-1133">Transmembrane helix</keyword>
<evidence type="ECO:0000256" key="13">
    <source>
        <dbReference type="ARBA" id="ARBA00023180"/>
    </source>
</evidence>
<keyword evidence="6" id="KW-0808">Transferase</keyword>
<evidence type="ECO:0000256" key="8">
    <source>
        <dbReference type="ARBA" id="ARBA00022737"/>
    </source>
</evidence>
<evidence type="ECO:0000256" key="11">
    <source>
        <dbReference type="ARBA" id="ARBA00023136"/>
    </source>
</evidence>
<proteinExistence type="predicted"/>
<evidence type="ECO:0000256" key="6">
    <source>
        <dbReference type="ARBA" id="ARBA00022679"/>
    </source>
</evidence>
<dbReference type="GO" id="GO:0016020">
    <property type="term" value="C:membrane"/>
    <property type="evidence" value="ECO:0007669"/>
    <property type="project" value="UniProtKB-SubCell"/>
</dbReference>
<comment type="subcellular location">
    <subcellularLocation>
        <location evidence="1">Membrane</location>
        <topology evidence="1">Single-pass type I membrane protein</topology>
    </subcellularLocation>
</comment>
<sequence length="645" mass="72153">MGKKIYEGGQILSKFSDSCKSERVEIKGTPPPGNAEMNGTIQCSCTITNDAFCHITALSLEANQFSGTIPPQLGNLVNLTTLILSNNQLEGSLPETLAQIKGMEDFRASDNNFNGTIPEFVGNWTQLKRLEFYATGLKGPVPPAIFDLENLVDLRITDLSGPEFQLPSMSKSIKDYLVLRNINLVGVIRKVAWAWETEITLYQAAASMLRIQTGFEAHPSRIPYYQSFHVNCGGPDVESERILYEGEQNNECSNAAARNYYRLGSNWGFSCTGDFMDDKNYNDNRYTIESNSNISMDELYTTARRTPLSLTYYGYCLENGIYTVRLHFAEIELTDEELYNKVARRVFDIYIQGKLEKKNFNIKEAANGFSKNFTIVFNTTVTDGTLEIRLYWAGKGTTCIPRRGDYGPIISAISVCSGHRTYCPEPEEASTKPIVIGVVTSTVCLVFLVMGVIYWKFWYGDKYKYTRKRAPDSETCALKLDWPTRYKICVGIARGLTFLHEGSAIRVAFALQKRGKLMEIVDPKLQSEFIKEEAERMIKVALLCANASPSLRPTMPAVVSMLEGQTSIQEVMSDPSIYGDDLQLQHLKGHYQQVGDQSLTSGSTQDLISSSDKTWTVSSSTSAKDLYPPNPESKYSNISETSPFV</sequence>
<comment type="catalytic activity">
    <reaction evidence="14">
        <text>L-threonyl-[protein] + ATP = O-phospho-L-threonyl-[protein] + ADP + H(+)</text>
        <dbReference type="Rhea" id="RHEA:46608"/>
        <dbReference type="Rhea" id="RHEA-COMP:11060"/>
        <dbReference type="Rhea" id="RHEA-COMP:11605"/>
        <dbReference type="ChEBI" id="CHEBI:15378"/>
        <dbReference type="ChEBI" id="CHEBI:30013"/>
        <dbReference type="ChEBI" id="CHEBI:30616"/>
        <dbReference type="ChEBI" id="CHEBI:61977"/>
        <dbReference type="ChEBI" id="CHEBI:456216"/>
        <dbReference type="EC" id="2.7.11.1"/>
    </reaction>
</comment>
<keyword evidence="12" id="KW-0675">Receptor</keyword>
<keyword evidence="10" id="KW-0067">ATP-binding</keyword>
<organism evidence="19 20">
    <name type="scientific">Dovyalis caffra</name>
    <dbReference type="NCBI Taxonomy" id="77055"/>
    <lineage>
        <taxon>Eukaryota</taxon>
        <taxon>Viridiplantae</taxon>
        <taxon>Streptophyta</taxon>
        <taxon>Embryophyta</taxon>
        <taxon>Tracheophyta</taxon>
        <taxon>Spermatophyta</taxon>
        <taxon>Magnoliopsida</taxon>
        <taxon>eudicotyledons</taxon>
        <taxon>Gunneridae</taxon>
        <taxon>Pentapetalae</taxon>
        <taxon>rosids</taxon>
        <taxon>fabids</taxon>
        <taxon>Malpighiales</taxon>
        <taxon>Salicaceae</taxon>
        <taxon>Flacourtieae</taxon>
        <taxon>Dovyalis</taxon>
    </lineage>
</organism>
<dbReference type="FunFam" id="2.60.120.430:FF:000004">
    <property type="entry name" value="Putative leucine-rich repeat receptor-like serine/threonine-protein kinase"/>
    <property type="match status" value="1"/>
</dbReference>
<dbReference type="Gene3D" id="1.10.510.10">
    <property type="entry name" value="Transferase(Phosphotransferase) domain 1"/>
    <property type="match status" value="1"/>
</dbReference>
<evidence type="ECO:0000256" key="5">
    <source>
        <dbReference type="ARBA" id="ARBA00022614"/>
    </source>
</evidence>
<dbReference type="EMBL" id="CAWUPB010001184">
    <property type="protein sequence ID" value="CAK7350348.1"/>
    <property type="molecule type" value="Genomic_DNA"/>
</dbReference>
<comment type="caution">
    <text evidence="19">The sequence shown here is derived from an EMBL/GenBank/DDBJ whole genome shotgun (WGS) entry which is preliminary data.</text>
</comment>
<gene>
    <name evidence="19" type="ORF">DCAF_LOCUS23076</name>
</gene>
<accession>A0AAV1SJA8</accession>
<keyword evidence="17" id="KW-0812">Transmembrane</keyword>
<feature type="compositionally biased region" description="Polar residues" evidence="16">
    <location>
        <begin position="633"/>
        <end position="645"/>
    </location>
</feature>
<evidence type="ECO:0000259" key="18">
    <source>
        <dbReference type="Pfam" id="PF11721"/>
    </source>
</evidence>
<keyword evidence="4" id="KW-0597">Phosphoprotein</keyword>
<dbReference type="SUPFAM" id="SSF56112">
    <property type="entry name" value="Protein kinase-like (PK-like)"/>
    <property type="match status" value="1"/>
</dbReference>
<keyword evidence="8" id="KW-0677">Repeat</keyword>
<reference evidence="19 20" key="1">
    <citation type="submission" date="2024-01" db="EMBL/GenBank/DDBJ databases">
        <authorList>
            <person name="Waweru B."/>
        </authorList>
    </citation>
    <scope>NUCLEOTIDE SEQUENCE [LARGE SCALE GENOMIC DNA]</scope>
</reference>
<keyword evidence="13" id="KW-0325">Glycoprotein</keyword>
<dbReference type="InterPro" id="IPR051824">
    <property type="entry name" value="LRR_Rcpt-Like_S/T_Kinase"/>
</dbReference>
<dbReference type="SUPFAM" id="SSF52058">
    <property type="entry name" value="L domain-like"/>
    <property type="match status" value="1"/>
</dbReference>
<evidence type="ECO:0000256" key="1">
    <source>
        <dbReference type="ARBA" id="ARBA00004479"/>
    </source>
</evidence>
<dbReference type="EC" id="2.7.11.1" evidence="2"/>
<comment type="catalytic activity">
    <reaction evidence="15">
        <text>L-seryl-[protein] + ATP = O-phospho-L-seryl-[protein] + ADP + H(+)</text>
        <dbReference type="Rhea" id="RHEA:17989"/>
        <dbReference type="Rhea" id="RHEA-COMP:9863"/>
        <dbReference type="Rhea" id="RHEA-COMP:11604"/>
        <dbReference type="ChEBI" id="CHEBI:15378"/>
        <dbReference type="ChEBI" id="CHEBI:29999"/>
        <dbReference type="ChEBI" id="CHEBI:30616"/>
        <dbReference type="ChEBI" id="CHEBI:83421"/>
        <dbReference type="ChEBI" id="CHEBI:456216"/>
        <dbReference type="EC" id="2.7.11.1"/>
    </reaction>
</comment>
<feature type="domain" description="Malectin" evidence="18">
    <location>
        <begin position="228"/>
        <end position="413"/>
    </location>
</feature>
<keyword evidence="9" id="KW-0547">Nucleotide-binding</keyword>
<evidence type="ECO:0000256" key="15">
    <source>
        <dbReference type="ARBA" id="ARBA00048679"/>
    </source>
</evidence>
<keyword evidence="5" id="KW-0433">Leucine-rich repeat</keyword>
<feature type="transmembrane region" description="Helical" evidence="17">
    <location>
        <begin position="434"/>
        <end position="459"/>
    </location>
</feature>
<keyword evidence="20" id="KW-1185">Reference proteome</keyword>
<evidence type="ECO:0000256" key="14">
    <source>
        <dbReference type="ARBA" id="ARBA00047899"/>
    </source>
</evidence>
<dbReference type="PANTHER" id="PTHR48006">
    <property type="entry name" value="LEUCINE-RICH REPEAT-CONTAINING PROTEIN DDB_G0281931-RELATED"/>
    <property type="match status" value="1"/>
</dbReference>
<dbReference type="InterPro" id="IPR011009">
    <property type="entry name" value="Kinase-like_dom_sf"/>
</dbReference>
<dbReference type="Gene3D" id="3.80.10.10">
    <property type="entry name" value="Ribonuclease Inhibitor"/>
    <property type="match status" value="1"/>
</dbReference>
<keyword evidence="3" id="KW-0418">Kinase</keyword>
<evidence type="ECO:0000256" key="16">
    <source>
        <dbReference type="SAM" id="MobiDB-lite"/>
    </source>
</evidence>
<evidence type="ECO:0000256" key="17">
    <source>
        <dbReference type="SAM" id="Phobius"/>
    </source>
</evidence>
<dbReference type="Proteomes" id="UP001314170">
    <property type="component" value="Unassembled WGS sequence"/>
</dbReference>
<dbReference type="FunFam" id="3.80.10.10:FF:000041">
    <property type="entry name" value="LRR receptor-like serine/threonine-protein kinase ERECTA"/>
    <property type="match status" value="1"/>
</dbReference>
<evidence type="ECO:0000256" key="4">
    <source>
        <dbReference type="ARBA" id="ARBA00022553"/>
    </source>
</evidence>
<keyword evidence="7" id="KW-0732">Signal</keyword>
<evidence type="ECO:0000256" key="10">
    <source>
        <dbReference type="ARBA" id="ARBA00022840"/>
    </source>
</evidence>
<dbReference type="InterPro" id="IPR021720">
    <property type="entry name" value="Malectin_dom"/>
</dbReference>